<dbReference type="EMBL" id="AM087120">
    <property type="protein sequence ID" value="CAJ31553.1"/>
    <property type="molecule type" value="Genomic_DNA"/>
</dbReference>
<dbReference type="Proteomes" id="UP000001310">
    <property type="component" value="Segment"/>
</dbReference>
<evidence type="ECO:0000313" key="1">
    <source>
        <dbReference type="EMBL" id="CAJ31553.1"/>
    </source>
</evidence>
<protein>
    <submittedName>
        <fullName evidence="1">Uncharacterized protein</fullName>
    </submittedName>
</protein>
<dbReference type="KEGG" id="vg:5797832"/>
<organism evidence="1 2">
    <name type="scientific">Betalipothrixvirus acidiani</name>
    <dbReference type="NCBI Taxonomy" id="346881"/>
    <lineage>
        <taxon>Viruses</taxon>
        <taxon>Adnaviria</taxon>
        <taxon>Zilligvirae</taxon>
        <taxon>Taleaviricota</taxon>
        <taxon>Tokiviricetes</taxon>
        <taxon>Ligamenvirales</taxon>
        <taxon>Lipothrixviridae</taxon>
        <taxon>Betalipothrixvirus</taxon>
    </lineage>
</organism>
<accession>A7WKF2</accession>
<dbReference type="OrthoDB" id="7716at10239"/>
<sequence>MTTVPVLLASRDVYYGGIITPSGFTYYYGSTLPDNFVAMVDLSTNKSGNELILYAMEVLKGCVYDYHDISLFSPFPVVRFTSVQNAKKLAMNSVGYPCRVLYLLGADFVKLLDNSVAMYELDGEYFYCEPVYATITLDPNVTPYKYHIACLMARYPSKFVVRDGKVYYGNEVVVDDIESVFLFHGNPKYLLSWENMFEIMCSISRAKELKK</sequence>
<reference evidence="2" key="1">
    <citation type="journal article" date="2008" name="J. Virol.">
        <title>Structure of the acidianus filamentous virus 3 and comparative genomics of related archaeal lipothrixviruses.</title>
        <authorList>
            <person name="Vestergaard G."/>
            <person name="Aramayo R."/>
            <person name="Basta T."/>
            <person name="Haring M."/>
            <person name="Peng X."/>
            <person name="Brugger K."/>
            <person name="Chen L."/>
            <person name="Rachel R."/>
            <person name="Boisset N."/>
            <person name="Garrett R.A."/>
            <person name="Prangishvili D."/>
        </authorList>
    </citation>
    <scope>NUCLEOTIDE SEQUENCE [LARGE SCALE GENOMIC DNA]</scope>
</reference>
<name>A7WKF2_9VIRU</name>
<proteinExistence type="predicted"/>
<keyword evidence="2" id="KW-1185">Reference proteome</keyword>
<evidence type="ECO:0000313" key="2">
    <source>
        <dbReference type="Proteomes" id="UP000001310"/>
    </source>
</evidence>
<dbReference type="RefSeq" id="YP_001604405.1">
    <property type="nucleotide sequence ID" value="NC_010155.1"/>
</dbReference>
<dbReference type="GeneID" id="5797832"/>